<feature type="modified residue" description="N6-(pyridoxal phosphate)lysine" evidence="8">
    <location>
        <position position="197"/>
    </location>
</feature>
<name>A0A1I5EMS0_9FLAO</name>
<evidence type="ECO:0000313" key="12">
    <source>
        <dbReference type="EMBL" id="SFO12341.1"/>
    </source>
</evidence>
<dbReference type="PROSITE" id="PS00770">
    <property type="entry name" value="AA_TRANSFER_CLASS_4"/>
    <property type="match status" value="1"/>
</dbReference>
<dbReference type="GO" id="GO:0009082">
    <property type="term" value="P:branched-chain amino acid biosynthetic process"/>
    <property type="evidence" value="ECO:0007669"/>
    <property type="project" value="UniProtKB-KW"/>
</dbReference>
<accession>A0A1I5EMS0</accession>
<evidence type="ECO:0000256" key="9">
    <source>
        <dbReference type="RuleBase" id="RU004106"/>
    </source>
</evidence>
<dbReference type="PANTHER" id="PTHR11825:SF44">
    <property type="entry name" value="BRANCHED-CHAIN-AMINO-ACID AMINOTRANSFERASE"/>
    <property type="match status" value="1"/>
</dbReference>
<comment type="similarity">
    <text evidence="2 9">Belongs to the class-IV pyridoxal-phosphate-dependent aminotransferase family.</text>
</comment>
<dbReference type="NCBIfam" id="TIGR01123">
    <property type="entry name" value="ilvE_II"/>
    <property type="match status" value="1"/>
</dbReference>
<dbReference type="InterPro" id="IPR005786">
    <property type="entry name" value="B_amino_transII"/>
</dbReference>
<evidence type="ECO:0000256" key="6">
    <source>
        <dbReference type="ARBA" id="ARBA00022898"/>
    </source>
</evidence>
<keyword evidence="13" id="KW-1185">Reference proteome</keyword>
<comment type="catalytic activity">
    <reaction evidence="11">
        <text>L-valine + 2-oxoglutarate = 3-methyl-2-oxobutanoate + L-glutamate</text>
        <dbReference type="Rhea" id="RHEA:24813"/>
        <dbReference type="ChEBI" id="CHEBI:11851"/>
        <dbReference type="ChEBI" id="CHEBI:16810"/>
        <dbReference type="ChEBI" id="CHEBI:29985"/>
        <dbReference type="ChEBI" id="CHEBI:57762"/>
        <dbReference type="EC" id="2.6.1.42"/>
    </reaction>
</comment>
<dbReference type="InterPro" id="IPR001544">
    <property type="entry name" value="Aminotrans_IV"/>
</dbReference>
<keyword evidence="7 11" id="KW-0100">Branched-chain amino acid biosynthesis</keyword>
<reference evidence="13" key="1">
    <citation type="submission" date="2016-10" db="EMBL/GenBank/DDBJ databases">
        <authorList>
            <person name="Varghese N."/>
            <person name="Submissions S."/>
        </authorList>
    </citation>
    <scope>NUCLEOTIDE SEQUENCE [LARGE SCALE GENOMIC DNA]</scope>
    <source>
        <strain evidence="13">DS-12</strain>
    </source>
</reference>
<comment type="catalytic activity">
    <reaction evidence="11">
        <text>L-isoleucine + 2-oxoglutarate = (S)-3-methyl-2-oxopentanoate + L-glutamate</text>
        <dbReference type="Rhea" id="RHEA:24801"/>
        <dbReference type="ChEBI" id="CHEBI:16810"/>
        <dbReference type="ChEBI" id="CHEBI:29985"/>
        <dbReference type="ChEBI" id="CHEBI:35146"/>
        <dbReference type="ChEBI" id="CHEBI:58045"/>
        <dbReference type="EC" id="2.6.1.42"/>
    </reaction>
</comment>
<organism evidence="12 13">
    <name type="scientific">Paenimyroides ummariense</name>
    <dbReference type="NCBI Taxonomy" id="913024"/>
    <lineage>
        <taxon>Bacteria</taxon>
        <taxon>Pseudomonadati</taxon>
        <taxon>Bacteroidota</taxon>
        <taxon>Flavobacteriia</taxon>
        <taxon>Flavobacteriales</taxon>
        <taxon>Flavobacteriaceae</taxon>
        <taxon>Paenimyroides</taxon>
    </lineage>
</organism>
<dbReference type="STRING" id="913024.SAMN05421741_12131"/>
<dbReference type="GO" id="GO:0052655">
    <property type="term" value="F:L-valine-2-oxoglutarate transaminase activity"/>
    <property type="evidence" value="ECO:0007669"/>
    <property type="project" value="RHEA"/>
</dbReference>
<dbReference type="Proteomes" id="UP000199036">
    <property type="component" value="Unassembled WGS sequence"/>
</dbReference>
<keyword evidence="3 11" id="KW-0032">Aminotransferase</keyword>
<evidence type="ECO:0000256" key="11">
    <source>
        <dbReference type="RuleBase" id="RU004517"/>
    </source>
</evidence>
<dbReference type="AlphaFoldDB" id="A0A1I5EMS0"/>
<dbReference type="PIRSF" id="PIRSF006468">
    <property type="entry name" value="BCAT1"/>
    <property type="match status" value="1"/>
</dbReference>
<protein>
    <recommendedName>
        <fullName evidence="11">Branched-chain-amino-acid aminotransferase</fullName>
        <ecNumber evidence="11">2.6.1.42</ecNumber>
    </recommendedName>
</protein>
<dbReference type="InterPro" id="IPR018300">
    <property type="entry name" value="Aminotrans_IV_CS"/>
</dbReference>
<evidence type="ECO:0000256" key="4">
    <source>
        <dbReference type="ARBA" id="ARBA00022605"/>
    </source>
</evidence>
<dbReference type="Pfam" id="PF01063">
    <property type="entry name" value="Aminotran_4"/>
    <property type="match status" value="1"/>
</dbReference>
<evidence type="ECO:0000256" key="5">
    <source>
        <dbReference type="ARBA" id="ARBA00022679"/>
    </source>
</evidence>
<evidence type="ECO:0000256" key="3">
    <source>
        <dbReference type="ARBA" id="ARBA00022576"/>
    </source>
</evidence>
<gene>
    <name evidence="12" type="ORF">SAMN05421741_12131</name>
</gene>
<evidence type="ECO:0000256" key="2">
    <source>
        <dbReference type="ARBA" id="ARBA00009320"/>
    </source>
</evidence>
<evidence type="ECO:0000256" key="8">
    <source>
        <dbReference type="PIRSR" id="PIRSR006468-1"/>
    </source>
</evidence>
<dbReference type="GO" id="GO:0052656">
    <property type="term" value="F:L-isoleucine-2-oxoglutarate transaminase activity"/>
    <property type="evidence" value="ECO:0007669"/>
    <property type="project" value="RHEA"/>
</dbReference>
<dbReference type="NCBIfam" id="NF009897">
    <property type="entry name" value="PRK13357.1"/>
    <property type="match status" value="1"/>
</dbReference>
<dbReference type="Gene3D" id="3.30.470.10">
    <property type="match status" value="1"/>
</dbReference>
<dbReference type="EMBL" id="FOVI01000021">
    <property type="protein sequence ID" value="SFO12341.1"/>
    <property type="molecule type" value="Genomic_DNA"/>
</dbReference>
<dbReference type="EC" id="2.6.1.42" evidence="11"/>
<dbReference type="InterPro" id="IPR043131">
    <property type="entry name" value="BCAT-like_N"/>
</dbReference>
<dbReference type="OrthoDB" id="9804984at2"/>
<dbReference type="Gene3D" id="3.20.10.10">
    <property type="entry name" value="D-amino Acid Aminotransferase, subunit A, domain 2"/>
    <property type="match status" value="1"/>
</dbReference>
<dbReference type="GO" id="GO:0008652">
    <property type="term" value="P:amino acid biosynthetic process"/>
    <property type="evidence" value="ECO:0007669"/>
    <property type="project" value="UniProtKB-KW"/>
</dbReference>
<evidence type="ECO:0000313" key="13">
    <source>
        <dbReference type="Proteomes" id="UP000199036"/>
    </source>
</evidence>
<keyword evidence="5 11" id="KW-0808">Transferase</keyword>
<keyword evidence="6 10" id="KW-0663">Pyridoxal phosphate</keyword>
<dbReference type="RefSeq" id="WP_091525222.1">
    <property type="nucleotide sequence ID" value="NZ_FOVI01000021.1"/>
</dbReference>
<keyword evidence="4 11" id="KW-0028">Amino-acid biosynthesis</keyword>
<dbReference type="PANTHER" id="PTHR11825">
    <property type="entry name" value="SUBGROUP IIII AMINOTRANSFERASE"/>
    <property type="match status" value="1"/>
</dbReference>
<proteinExistence type="inferred from homology"/>
<sequence length="356" mass="40018">MDSNILNNLKLTKVAASKIDTFDFENVKFGEKFTDHMLVCEYKNGEWGTLEIKPYAPITLDPSARVFHYGQAIFEGMKAYKEENNDIWMFRPDQNFERFNKSAIRLAMPAIDETRFIGGLKELIKVEKEWVRKGLGNSLYIRPFMIATESGVIASPSNEFLFCILLSPAKSYYAGKIKVQIADYYSRAANGGIGAAKAAGNYSAQFYPTKLAQEAGFNQVIWTDSNHTHLEEAGTMNVFFRINDTLFTAPTSDRILDGVTRKSLIQLGESLGYDIKIESVQVDTILNAAKNGTLKEIFGAGTAAVVNQIEGFSYKDQYYQLPEMADEESYALQLKNALTKLQNKLADDPFNWTVKI</sequence>
<evidence type="ECO:0000256" key="1">
    <source>
        <dbReference type="ARBA" id="ARBA00001933"/>
    </source>
</evidence>
<evidence type="ECO:0000256" key="10">
    <source>
        <dbReference type="RuleBase" id="RU004516"/>
    </source>
</evidence>
<dbReference type="GO" id="GO:0052654">
    <property type="term" value="F:L-leucine-2-oxoglutarate transaminase activity"/>
    <property type="evidence" value="ECO:0007669"/>
    <property type="project" value="RHEA"/>
</dbReference>
<dbReference type="InterPro" id="IPR036038">
    <property type="entry name" value="Aminotransferase-like"/>
</dbReference>
<dbReference type="InterPro" id="IPR043132">
    <property type="entry name" value="BCAT-like_C"/>
</dbReference>
<comment type="cofactor">
    <cofactor evidence="1 10">
        <name>pyridoxal 5'-phosphate</name>
        <dbReference type="ChEBI" id="CHEBI:597326"/>
    </cofactor>
</comment>
<evidence type="ECO:0000256" key="7">
    <source>
        <dbReference type="ARBA" id="ARBA00023304"/>
    </source>
</evidence>
<comment type="catalytic activity">
    <reaction evidence="11">
        <text>L-leucine + 2-oxoglutarate = 4-methyl-2-oxopentanoate + L-glutamate</text>
        <dbReference type="Rhea" id="RHEA:18321"/>
        <dbReference type="ChEBI" id="CHEBI:16810"/>
        <dbReference type="ChEBI" id="CHEBI:17865"/>
        <dbReference type="ChEBI" id="CHEBI:29985"/>
        <dbReference type="ChEBI" id="CHEBI:57427"/>
        <dbReference type="EC" id="2.6.1.42"/>
    </reaction>
</comment>
<dbReference type="SUPFAM" id="SSF56752">
    <property type="entry name" value="D-aminoacid aminotransferase-like PLP-dependent enzymes"/>
    <property type="match status" value="1"/>
</dbReference>